<dbReference type="Gene3D" id="1.25.40.10">
    <property type="entry name" value="Tetratricopeptide repeat domain"/>
    <property type="match status" value="1"/>
</dbReference>
<dbReference type="EMBL" id="CAJOBC010005100">
    <property type="protein sequence ID" value="CAF3851706.1"/>
    <property type="molecule type" value="Genomic_DNA"/>
</dbReference>
<dbReference type="Proteomes" id="UP000677228">
    <property type="component" value="Unassembled WGS sequence"/>
</dbReference>
<dbReference type="AlphaFoldDB" id="A0A814MZI1"/>
<dbReference type="PROSITE" id="PS51996">
    <property type="entry name" value="TR_MART"/>
    <property type="match status" value="1"/>
</dbReference>
<comment type="caution">
    <text evidence="3">The sequence shown here is derived from an EMBL/GenBank/DDBJ whole genome shotgun (WGS) entry which is preliminary data.</text>
</comment>
<organism evidence="3 6">
    <name type="scientific">Didymodactylos carnosus</name>
    <dbReference type="NCBI Taxonomy" id="1234261"/>
    <lineage>
        <taxon>Eukaryota</taxon>
        <taxon>Metazoa</taxon>
        <taxon>Spiralia</taxon>
        <taxon>Gnathifera</taxon>
        <taxon>Rotifera</taxon>
        <taxon>Eurotatoria</taxon>
        <taxon>Bdelloidea</taxon>
        <taxon>Philodinida</taxon>
        <taxon>Philodinidae</taxon>
        <taxon>Didymodactylos</taxon>
    </lineage>
</organism>
<dbReference type="Pfam" id="PF03496">
    <property type="entry name" value="ADPrib_exo_Tox"/>
    <property type="match status" value="1"/>
</dbReference>
<sequence>MQDVQEYLKHKSNTFFDPFGKQNHTTDDSDWTWWKGLIDVLCYLPYPKDYCQKFVSSLKAYYAGNTAQIRVLEEFEQYYSRDRTIWYYTRDTFLYRLMNKALRQRNIELTFLFGFFLQDMYRQLNCEHKMFKLANLENPVFNVYRGQLMSRNEIQQLKYNGYILNNSFLSTTFERSLASVFLNSSAEPEDEFQNILFEIEIDIREKSRPYADISNLSQFANESEILFMIGTEFHIDDMSYDENEKTWIVRLKLTHDDDGDKKCNKNFESITKRTLMDCVNLLDDYEITDAAVEEIDTIFNELIALFPSGKWILAAKFYRLAIKQNSVKKNYTVVLTNYHQALKIWREYINDDELNSFMDIGKIHSGIGHYYEYQLEIKSLSKKHYDLAIRYYQLAIEKTATDYEKKHIFNELSSLYGSKMKFSTDEIIRLKNGLMAIKYKELSFQIILKYRSPDYEDGYCIRNLADLYKSIQKYDDALTSYEKALRIFLQQPEVDLSFVTMTCNAIISIYIEHKHDYHSALKYQLIINEYKKEQPLPPIEERPTVEIKLHPDTGLDDKDAEMIVAIEKNLPK</sequence>
<dbReference type="SUPFAM" id="SSF48452">
    <property type="entry name" value="TPR-like"/>
    <property type="match status" value="1"/>
</dbReference>
<evidence type="ECO:0000313" key="5">
    <source>
        <dbReference type="EMBL" id="CAF3851706.1"/>
    </source>
</evidence>
<feature type="domain" description="ADP ribosyltransferase" evidence="1">
    <location>
        <begin position="95"/>
        <end position="249"/>
    </location>
</feature>
<evidence type="ECO:0000313" key="4">
    <source>
        <dbReference type="EMBL" id="CAF3634283.1"/>
    </source>
</evidence>
<dbReference type="Proteomes" id="UP000681722">
    <property type="component" value="Unassembled WGS sequence"/>
</dbReference>
<evidence type="ECO:0000313" key="2">
    <source>
        <dbReference type="EMBL" id="CAF0849017.1"/>
    </source>
</evidence>
<proteinExistence type="predicted"/>
<dbReference type="OrthoDB" id="10045281at2759"/>
<dbReference type="Proteomes" id="UP000663829">
    <property type="component" value="Unassembled WGS sequence"/>
</dbReference>
<dbReference type="Proteomes" id="UP000682733">
    <property type="component" value="Unassembled WGS sequence"/>
</dbReference>
<dbReference type="EMBL" id="CAJNOK010002194">
    <property type="protein sequence ID" value="CAF0849017.1"/>
    <property type="molecule type" value="Genomic_DNA"/>
</dbReference>
<protein>
    <recommendedName>
        <fullName evidence="1">ADP ribosyltransferase domain-containing protein</fullName>
    </recommendedName>
</protein>
<evidence type="ECO:0000313" key="3">
    <source>
        <dbReference type="EMBL" id="CAF1086143.1"/>
    </source>
</evidence>
<accession>A0A814MZI1</accession>
<dbReference type="GO" id="GO:0005576">
    <property type="term" value="C:extracellular region"/>
    <property type="evidence" value="ECO:0007669"/>
    <property type="project" value="InterPro"/>
</dbReference>
<dbReference type="InterPro" id="IPR003540">
    <property type="entry name" value="ADP-ribosyltransferase"/>
</dbReference>
<keyword evidence="6" id="KW-1185">Reference proteome</keyword>
<evidence type="ECO:0000313" key="6">
    <source>
        <dbReference type="Proteomes" id="UP000663829"/>
    </source>
</evidence>
<dbReference type="Gene3D" id="3.90.176.10">
    <property type="entry name" value="Toxin ADP-ribosyltransferase, Chain A, domain 1"/>
    <property type="match status" value="1"/>
</dbReference>
<gene>
    <name evidence="3" type="ORF">GPM918_LOCUS18017</name>
    <name evidence="2" type="ORF">OVA965_LOCUS7042</name>
    <name evidence="5" type="ORF">SRO942_LOCUS18014</name>
    <name evidence="4" type="ORF">TMI583_LOCUS7038</name>
</gene>
<dbReference type="EMBL" id="CAJOBA010002194">
    <property type="protein sequence ID" value="CAF3634283.1"/>
    <property type="molecule type" value="Genomic_DNA"/>
</dbReference>
<reference evidence="3" key="1">
    <citation type="submission" date="2021-02" db="EMBL/GenBank/DDBJ databases">
        <authorList>
            <person name="Nowell W R."/>
        </authorList>
    </citation>
    <scope>NUCLEOTIDE SEQUENCE</scope>
</reference>
<name>A0A814MZI1_9BILA</name>
<dbReference type="SUPFAM" id="SSF56399">
    <property type="entry name" value="ADP-ribosylation"/>
    <property type="match status" value="1"/>
</dbReference>
<evidence type="ECO:0000259" key="1">
    <source>
        <dbReference type="Pfam" id="PF03496"/>
    </source>
</evidence>
<dbReference type="EMBL" id="CAJNOQ010005100">
    <property type="protein sequence ID" value="CAF1086143.1"/>
    <property type="molecule type" value="Genomic_DNA"/>
</dbReference>
<dbReference type="InterPro" id="IPR011990">
    <property type="entry name" value="TPR-like_helical_dom_sf"/>
</dbReference>